<dbReference type="PANTHER" id="PTHR40626">
    <property type="entry name" value="MIP31509P"/>
    <property type="match status" value="1"/>
</dbReference>
<dbReference type="InterPro" id="IPR036236">
    <property type="entry name" value="Znf_C2H2_sf"/>
</dbReference>
<dbReference type="Pfam" id="PF04082">
    <property type="entry name" value="Fungal_trans"/>
    <property type="match status" value="1"/>
</dbReference>
<dbReference type="GO" id="GO:0000981">
    <property type="term" value="F:DNA-binding transcription factor activity, RNA polymerase II-specific"/>
    <property type="evidence" value="ECO:0007669"/>
    <property type="project" value="InterPro"/>
</dbReference>
<reference evidence="10" key="1">
    <citation type="journal article" date="2020" name="Stud. Mycol.">
        <title>101 Dothideomycetes genomes: A test case for predicting lifestyles and emergence of pathogens.</title>
        <authorList>
            <person name="Haridas S."/>
            <person name="Albert R."/>
            <person name="Binder M."/>
            <person name="Bloem J."/>
            <person name="LaButti K."/>
            <person name="Salamov A."/>
            <person name="Andreopoulos B."/>
            <person name="Baker S."/>
            <person name="Barry K."/>
            <person name="Bills G."/>
            <person name="Bluhm B."/>
            <person name="Cannon C."/>
            <person name="Castanera R."/>
            <person name="Culley D."/>
            <person name="Daum C."/>
            <person name="Ezra D."/>
            <person name="Gonzalez J."/>
            <person name="Henrissat B."/>
            <person name="Kuo A."/>
            <person name="Liang C."/>
            <person name="Lipzen A."/>
            <person name="Lutzoni F."/>
            <person name="Magnuson J."/>
            <person name="Mondo S."/>
            <person name="Nolan M."/>
            <person name="Ohm R."/>
            <person name="Pangilinan J."/>
            <person name="Park H.-J."/>
            <person name="Ramirez L."/>
            <person name="Alfaro M."/>
            <person name="Sun H."/>
            <person name="Tritt A."/>
            <person name="Yoshinaga Y."/>
            <person name="Zwiers L.-H."/>
            <person name="Turgeon B."/>
            <person name="Goodwin S."/>
            <person name="Spatafora J."/>
            <person name="Crous P."/>
            <person name="Grigoriev I."/>
        </authorList>
    </citation>
    <scope>NUCLEOTIDE SEQUENCE [LARGE SCALE GENOMIC DNA]</scope>
    <source>
        <strain evidence="10">CBS 304.66</strain>
    </source>
</reference>
<keyword evidence="3" id="KW-0677">Repeat</keyword>
<dbReference type="GO" id="GO:0006351">
    <property type="term" value="P:DNA-templated transcription"/>
    <property type="evidence" value="ECO:0007669"/>
    <property type="project" value="InterPro"/>
</dbReference>
<dbReference type="Proteomes" id="UP000800093">
    <property type="component" value="Unassembled WGS sequence"/>
</dbReference>
<dbReference type="GO" id="GO:0005634">
    <property type="term" value="C:nucleus"/>
    <property type="evidence" value="ECO:0007669"/>
    <property type="project" value="UniProtKB-SubCell"/>
</dbReference>
<dbReference type="InterPro" id="IPR051059">
    <property type="entry name" value="VerF-like"/>
</dbReference>
<dbReference type="GO" id="GO:0000978">
    <property type="term" value="F:RNA polymerase II cis-regulatory region sequence-specific DNA binding"/>
    <property type="evidence" value="ECO:0007669"/>
    <property type="project" value="InterPro"/>
</dbReference>
<evidence type="ECO:0000256" key="1">
    <source>
        <dbReference type="ARBA" id="ARBA00004123"/>
    </source>
</evidence>
<sequence>MSSENFQIIHATPVATSSIDQPKTRGGRTKRVYRCSHCARTFKRSEHCARHELVHTQERPFPCSFCNRRYARKDLVKRHERSLHEAEYKAKHPDEFRTSSLQIIEHGEPSPARTLLKRIDANCSGSDRQIDSRLAPLAAQPPFGQYSPPASLDELQNTLGRPPGHDSEHLRTLSSSLDFNIGTVGCEPSFDQSHNHHPTLLFLDGFQEQEPTPLGPPLHLSLSPHPVGFPFDAADHLAQEEGIIPNNQLFSPRAYTPQLSFGDVLSKSALVGFETMFPDVLLEHEYEYEQNTSDELPRIHSEQSPCLPEFTITEKIHWKICEDARSRWPIEDSADALLPTVTELGRFFSGYVECFHPHFPILHLRSMDLTETPSPLIFAICSIGAQYRLDRRRAKNLFALAGTMSAHPAPLWIMQTRVLLSLSGIFSGKTSVVLRTVENLGLFAIDYRLRISQLRSEEDSQFGWEEWISRESSKRLLCGMFIVSNLISTTFGLNPGFNYTDDLEFEVLDQEKLWGAKSAQEWLELRGTSNGRLNCSVQQIMTAVVLDEPLQAQCGPKSISGLTMLLLMHAVNLYNLNILQLGKMSGQNVRHALLDSAFSALSRCHRIIAGARGRDELGYTEVEGPILFNCVALLRIAYFRLFSDTSAFSRLTLLSDNLEDITMAVTSYAKSHQQRSPDLTKSVLKAYEGFSVYVKLGPLLLRKTAALGWSVEQAVGAWDAALLLTKWIHTIETEALVQPPDAAENCILEGLNNLLKEFESEYNGSGSLAAATAQVMATMFTDVWVWGVTPRMGNILQQLVHAYEADYRSLTPRREYLD</sequence>
<dbReference type="PROSITE" id="PS00028">
    <property type="entry name" value="ZINC_FINGER_C2H2_1"/>
    <property type="match status" value="2"/>
</dbReference>
<organism evidence="9 10">
    <name type="scientific">Lojkania enalia</name>
    <dbReference type="NCBI Taxonomy" id="147567"/>
    <lineage>
        <taxon>Eukaryota</taxon>
        <taxon>Fungi</taxon>
        <taxon>Dikarya</taxon>
        <taxon>Ascomycota</taxon>
        <taxon>Pezizomycotina</taxon>
        <taxon>Dothideomycetes</taxon>
        <taxon>Pleosporomycetidae</taxon>
        <taxon>Pleosporales</taxon>
        <taxon>Pleosporales incertae sedis</taxon>
        <taxon>Lojkania</taxon>
    </lineage>
</organism>
<dbReference type="InterPro" id="IPR007219">
    <property type="entry name" value="XnlR_reg_dom"/>
</dbReference>
<dbReference type="Gene3D" id="3.30.160.60">
    <property type="entry name" value="Classic Zinc Finger"/>
    <property type="match status" value="2"/>
</dbReference>
<keyword evidence="6" id="KW-0539">Nucleus</keyword>
<proteinExistence type="predicted"/>
<evidence type="ECO:0000256" key="2">
    <source>
        <dbReference type="ARBA" id="ARBA00022723"/>
    </source>
</evidence>
<accession>A0A9P4KH79</accession>
<dbReference type="PROSITE" id="PS50157">
    <property type="entry name" value="ZINC_FINGER_C2H2_2"/>
    <property type="match status" value="2"/>
</dbReference>
<evidence type="ECO:0000256" key="5">
    <source>
        <dbReference type="ARBA" id="ARBA00022833"/>
    </source>
</evidence>
<feature type="domain" description="C2H2-type" evidence="8">
    <location>
        <begin position="61"/>
        <end position="89"/>
    </location>
</feature>
<evidence type="ECO:0000256" key="3">
    <source>
        <dbReference type="ARBA" id="ARBA00022737"/>
    </source>
</evidence>
<comment type="subcellular location">
    <subcellularLocation>
        <location evidence="1">Nucleus</location>
    </subcellularLocation>
</comment>
<dbReference type="CDD" id="cd12148">
    <property type="entry name" value="fungal_TF_MHR"/>
    <property type="match status" value="1"/>
</dbReference>
<dbReference type="OrthoDB" id="10018191at2759"/>
<evidence type="ECO:0000256" key="7">
    <source>
        <dbReference type="PROSITE-ProRule" id="PRU00042"/>
    </source>
</evidence>
<dbReference type="AlphaFoldDB" id="A0A9P4KH79"/>
<dbReference type="PANTHER" id="PTHR40626:SF10">
    <property type="entry name" value="C2H2-TYPE DOMAIN-CONTAINING PROTEIN"/>
    <property type="match status" value="1"/>
</dbReference>
<dbReference type="GO" id="GO:0000785">
    <property type="term" value="C:chromatin"/>
    <property type="evidence" value="ECO:0007669"/>
    <property type="project" value="TreeGrafter"/>
</dbReference>
<protein>
    <recommendedName>
        <fullName evidence="8">C2H2-type domain-containing protein</fullName>
    </recommendedName>
</protein>
<evidence type="ECO:0000313" key="10">
    <source>
        <dbReference type="Proteomes" id="UP000800093"/>
    </source>
</evidence>
<keyword evidence="5" id="KW-0862">Zinc</keyword>
<evidence type="ECO:0000313" key="9">
    <source>
        <dbReference type="EMBL" id="KAF2267663.1"/>
    </source>
</evidence>
<comment type="caution">
    <text evidence="9">The sequence shown here is derived from an EMBL/GenBank/DDBJ whole genome shotgun (WGS) entry which is preliminary data.</text>
</comment>
<name>A0A9P4KH79_9PLEO</name>
<evidence type="ECO:0000259" key="8">
    <source>
        <dbReference type="PROSITE" id="PS50157"/>
    </source>
</evidence>
<keyword evidence="4 7" id="KW-0863">Zinc-finger</keyword>
<dbReference type="InterPro" id="IPR013087">
    <property type="entry name" value="Znf_C2H2_type"/>
</dbReference>
<dbReference type="SMART" id="SM00355">
    <property type="entry name" value="ZnF_C2H2"/>
    <property type="match status" value="2"/>
</dbReference>
<dbReference type="GO" id="GO:0008270">
    <property type="term" value="F:zinc ion binding"/>
    <property type="evidence" value="ECO:0007669"/>
    <property type="project" value="UniProtKB-KW"/>
</dbReference>
<keyword evidence="2" id="KW-0479">Metal-binding</keyword>
<gene>
    <name evidence="9" type="ORF">CC78DRAFT_456731</name>
</gene>
<dbReference type="EMBL" id="ML986590">
    <property type="protein sequence ID" value="KAF2267663.1"/>
    <property type="molecule type" value="Genomic_DNA"/>
</dbReference>
<keyword evidence="10" id="KW-1185">Reference proteome</keyword>
<evidence type="ECO:0000256" key="4">
    <source>
        <dbReference type="ARBA" id="ARBA00022771"/>
    </source>
</evidence>
<feature type="domain" description="C2H2-type" evidence="8">
    <location>
        <begin position="33"/>
        <end position="60"/>
    </location>
</feature>
<dbReference type="SUPFAM" id="SSF57667">
    <property type="entry name" value="beta-beta-alpha zinc fingers"/>
    <property type="match status" value="1"/>
</dbReference>
<evidence type="ECO:0000256" key="6">
    <source>
        <dbReference type="ARBA" id="ARBA00023242"/>
    </source>
</evidence>